<proteinExistence type="inferred from homology"/>
<dbReference type="InterPro" id="IPR031107">
    <property type="entry name" value="Small_HSP"/>
</dbReference>
<evidence type="ECO:0000256" key="1">
    <source>
        <dbReference type="PROSITE-ProRule" id="PRU00285"/>
    </source>
</evidence>
<protein>
    <submittedName>
        <fullName evidence="4">Hsp20/alpha crystallin family protein</fullName>
    </submittedName>
</protein>
<dbReference type="KEGG" id="msaa:QYS49_07030"/>
<dbReference type="Proteomes" id="UP001230496">
    <property type="component" value="Chromosome"/>
</dbReference>
<dbReference type="AlphaFoldDB" id="A0AA49GBC4"/>
<evidence type="ECO:0000313" key="5">
    <source>
        <dbReference type="Proteomes" id="UP001230496"/>
    </source>
</evidence>
<comment type="similarity">
    <text evidence="1 2">Belongs to the small heat shock protein (HSP20) family.</text>
</comment>
<dbReference type="EMBL" id="CP129971">
    <property type="protein sequence ID" value="WKK76982.1"/>
    <property type="molecule type" value="Genomic_DNA"/>
</dbReference>
<dbReference type="SUPFAM" id="SSF49764">
    <property type="entry name" value="HSP20-like chaperones"/>
    <property type="match status" value="1"/>
</dbReference>
<gene>
    <name evidence="4" type="ORF">QYS49_07030</name>
</gene>
<dbReference type="InterPro" id="IPR002068">
    <property type="entry name" value="A-crystallin/Hsp20_dom"/>
</dbReference>
<evidence type="ECO:0000259" key="3">
    <source>
        <dbReference type="PROSITE" id="PS01031"/>
    </source>
</evidence>
<dbReference type="PROSITE" id="PS01031">
    <property type="entry name" value="SHSP"/>
    <property type="match status" value="1"/>
</dbReference>
<evidence type="ECO:0000256" key="2">
    <source>
        <dbReference type="RuleBase" id="RU003616"/>
    </source>
</evidence>
<keyword evidence="5" id="KW-1185">Reference proteome</keyword>
<dbReference type="Pfam" id="PF00011">
    <property type="entry name" value="HSP20"/>
    <property type="match status" value="1"/>
</dbReference>
<organism evidence="4 5">
    <name type="scientific">Marivirga salinarum</name>
    <dbReference type="NCBI Taxonomy" id="3059078"/>
    <lineage>
        <taxon>Bacteria</taxon>
        <taxon>Pseudomonadati</taxon>
        <taxon>Bacteroidota</taxon>
        <taxon>Cytophagia</taxon>
        <taxon>Cytophagales</taxon>
        <taxon>Marivirgaceae</taxon>
        <taxon>Marivirga</taxon>
    </lineage>
</organism>
<sequence length="147" mass="16784">MNLLSEKKNGDFFPTLLSDFFDNDRAFGPGWLNLGIDRNIPSVNIKENGKEYNIELAAPGYNKKDFHVTIENDIMTISAEKEDEKIEESERFTRKEFSSSSFSRSFALPKSVKFDKSEATYVDGILKIKVPKKEVEKALPKKEIKIA</sequence>
<dbReference type="RefSeq" id="WP_308349995.1">
    <property type="nucleotide sequence ID" value="NZ_CP129971.1"/>
</dbReference>
<accession>A0AA49GBC4</accession>
<dbReference type="CDD" id="cd06464">
    <property type="entry name" value="ACD_sHsps-like"/>
    <property type="match status" value="1"/>
</dbReference>
<evidence type="ECO:0000313" key="4">
    <source>
        <dbReference type="EMBL" id="WKK76982.1"/>
    </source>
</evidence>
<feature type="domain" description="SHSP" evidence="3">
    <location>
        <begin position="34"/>
        <end position="147"/>
    </location>
</feature>
<dbReference type="Gene3D" id="2.60.40.790">
    <property type="match status" value="1"/>
</dbReference>
<reference evidence="4 5" key="1">
    <citation type="submission" date="2023-08" db="EMBL/GenBank/DDBJ databases">
        <title>Comparative genomics and taxonomic characterization of three novel marine species of genus Marivirga.</title>
        <authorList>
            <person name="Muhammad N."/>
            <person name="Kim S.-G."/>
        </authorList>
    </citation>
    <scope>NUCLEOTIDE SEQUENCE [LARGE SCALE GENOMIC DNA]</scope>
    <source>
        <strain evidence="4 5">BDSF4-3</strain>
    </source>
</reference>
<name>A0AA49GBC4_9BACT</name>
<dbReference type="InterPro" id="IPR008978">
    <property type="entry name" value="HSP20-like_chaperone"/>
</dbReference>
<dbReference type="PANTHER" id="PTHR11527">
    <property type="entry name" value="HEAT-SHOCK PROTEIN 20 FAMILY MEMBER"/>
    <property type="match status" value="1"/>
</dbReference>